<keyword evidence="2" id="KW-0540">Nuclease</keyword>
<dbReference type="InterPro" id="IPR019065">
    <property type="entry name" value="RE_NgoFVII_N"/>
</dbReference>
<dbReference type="InterPro" id="IPR001736">
    <property type="entry name" value="PLipase_D/transphosphatidylase"/>
</dbReference>
<dbReference type="InterPro" id="IPR048923">
    <property type="entry name" value="RE_NgoFVII_C"/>
</dbReference>
<dbReference type="Pfam" id="PF20731">
    <property type="entry name" value="RE_NgoFVII_C"/>
    <property type="match status" value="1"/>
</dbReference>
<organism evidence="2 3">
    <name type="scientific">Sporosarcina koreensis</name>
    <dbReference type="NCBI Taxonomy" id="334735"/>
    <lineage>
        <taxon>Bacteria</taxon>
        <taxon>Bacillati</taxon>
        <taxon>Bacillota</taxon>
        <taxon>Bacilli</taxon>
        <taxon>Bacillales</taxon>
        <taxon>Caryophanaceae</taxon>
        <taxon>Sporosarcina</taxon>
    </lineage>
</organism>
<comment type="caution">
    <text evidence="2">The sequence shown here is derived from an EMBL/GenBank/DDBJ whole genome shotgun (WGS) entry which is preliminary data.</text>
</comment>
<dbReference type="Pfam" id="PF09565">
    <property type="entry name" value="RE_NgoFVII"/>
    <property type="match status" value="1"/>
</dbReference>
<keyword evidence="2" id="KW-0255">Endonuclease</keyword>
<dbReference type="RefSeq" id="WP_381442543.1">
    <property type="nucleotide sequence ID" value="NZ_JBHSNP010000009.1"/>
</dbReference>
<evidence type="ECO:0000259" key="1">
    <source>
        <dbReference type="PROSITE" id="PS50035"/>
    </source>
</evidence>
<keyword evidence="3" id="KW-1185">Reference proteome</keyword>
<dbReference type="GO" id="GO:0004519">
    <property type="term" value="F:endonuclease activity"/>
    <property type="evidence" value="ECO:0007669"/>
    <property type="project" value="UniProtKB-KW"/>
</dbReference>
<feature type="domain" description="PLD phosphodiesterase" evidence="1">
    <location>
        <begin position="84"/>
        <end position="116"/>
    </location>
</feature>
<dbReference type="EMBL" id="JBHSNP010000009">
    <property type="protein sequence ID" value="MFC5602451.1"/>
    <property type="molecule type" value="Genomic_DNA"/>
</dbReference>
<dbReference type="GO" id="GO:0016787">
    <property type="term" value="F:hydrolase activity"/>
    <property type="evidence" value="ECO:0007669"/>
    <property type="project" value="UniProtKB-KW"/>
</dbReference>
<dbReference type="Proteomes" id="UP001596071">
    <property type="component" value="Unassembled WGS sequence"/>
</dbReference>
<dbReference type="EC" id="3.1.21.-" evidence="2"/>
<sequence>MFLLTDLDYHVFEIPYQSGFRRIRILSGYASSAFLMHILTNYPDLEIELIIGMARTGGINRWDHIRYQEIAYSNQMITISYQRETPGIHTKIYHWDDPFGGNSITFIGSANFSWNGFRDQNELLAQVDYPNIEDVFDVAETIDCRDSNVENYIRFFSLRGRRVITALTGPQTSRVQLEMEIPNGEDVDTITLNDLDFVDLPLLTNNDTSIQETAGLNWGQRPGRNTNEAYIPVSTTFNRHNPNFFPPLEQAFTILTDDGEQLICKMAQQNRKAIQTTENNSIMGRYFRERLGVAYGARVDVQDVLNYSRTSVRIYKIDSETYFMDYGIAGSALTEVW</sequence>
<gene>
    <name evidence="2" type="ORF">ACFPTP_04395</name>
</gene>
<reference evidence="3" key="1">
    <citation type="journal article" date="2019" name="Int. J. Syst. Evol. Microbiol.">
        <title>The Global Catalogue of Microorganisms (GCM) 10K type strain sequencing project: providing services to taxonomists for standard genome sequencing and annotation.</title>
        <authorList>
            <consortium name="The Broad Institute Genomics Platform"/>
            <consortium name="The Broad Institute Genome Sequencing Center for Infectious Disease"/>
            <person name="Wu L."/>
            <person name="Ma J."/>
        </authorList>
    </citation>
    <scope>NUCLEOTIDE SEQUENCE [LARGE SCALE GENOMIC DNA]</scope>
    <source>
        <strain evidence="3">KACC 11299</strain>
    </source>
</reference>
<keyword evidence="2" id="KW-0378">Hydrolase</keyword>
<accession>A0ABW0TTU2</accession>
<dbReference type="CDD" id="cd09117">
    <property type="entry name" value="PLDc_Bfil_DEXD_like"/>
    <property type="match status" value="1"/>
</dbReference>
<evidence type="ECO:0000313" key="2">
    <source>
        <dbReference type="EMBL" id="MFC5602451.1"/>
    </source>
</evidence>
<name>A0ABW0TTU2_9BACL</name>
<proteinExistence type="predicted"/>
<evidence type="ECO:0000313" key="3">
    <source>
        <dbReference type="Proteomes" id="UP001596071"/>
    </source>
</evidence>
<protein>
    <submittedName>
        <fullName evidence="2">Restriction endonuclease PLD domain-containing protein</fullName>
        <ecNumber evidence="2">3.1.21.-</ecNumber>
    </submittedName>
</protein>
<dbReference type="PROSITE" id="PS50035">
    <property type="entry name" value="PLD"/>
    <property type="match status" value="1"/>
</dbReference>
<dbReference type="Gene3D" id="3.30.870.10">
    <property type="entry name" value="Endonuclease Chain A"/>
    <property type="match status" value="1"/>
</dbReference>